<comment type="similarity">
    <text evidence="1">Belongs to the class IV-like SAM-binding methyltransferase superfamily.</text>
</comment>
<organism evidence="4 6">
    <name type="scientific">Arctia plantaginis</name>
    <name type="common">Wood tiger moth</name>
    <name type="synonym">Phalaena plantaginis</name>
    <dbReference type="NCBI Taxonomy" id="874455"/>
    <lineage>
        <taxon>Eukaryota</taxon>
        <taxon>Metazoa</taxon>
        <taxon>Ecdysozoa</taxon>
        <taxon>Arthropoda</taxon>
        <taxon>Hexapoda</taxon>
        <taxon>Insecta</taxon>
        <taxon>Pterygota</taxon>
        <taxon>Neoptera</taxon>
        <taxon>Endopterygota</taxon>
        <taxon>Lepidoptera</taxon>
        <taxon>Glossata</taxon>
        <taxon>Ditrysia</taxon>
        <taxon>Noctuoidea</taxon>
        <taxon>Erebidae</taxon>
        <taxon>Arctiinae</taxon>
        <taxon>Arctia</taxon>
    </lineage>
</organism>
<dbReference type="SUPFAM" id="SSF75217">
    <property type="entry name" value="alpha/beta knot"/>
    <property type="match status" value="1"/>
</dbReference>
<dbReference type="InterPro" id="IPR029026">
    <property type="entry name" value="tRNA_m1G_MTases_N"/>
</dbReference>
<gene>
    <name evidence="3" type="ORF">APLA_LOCUS6723</name>
    <name evidence="4" type="ORF">APLA_LOCUS8456</name>
</gene>
<reference evidence="5 6" key="1">
    <citation type="submission" date="2020-04" db="EMBL/GenBank/DDBJ databases">
        <authorList>
            <person name="Wallbank WR R."/>
            <person name="Pardo Diaz C."/>
            <person name="Kozak K."/>
            <person name="Martin S."/>
            <person name="Jiggins C."/>
            <person name="Moest M."/>
            <person name="Warren A I."/>
            <person name="Byers J.R.P. K."/>
            <person name="Montejo-Kovacevich G."/>
            <person name="Yen C E."/>
        </authorList>
    </citation>
    <scope>NUCLEOTIDE SEQUENCE [LARGE SCALE GENOMIC DNA]</scope>
</reference>
<dbReference type="SUPFAM" id="SSF50249">
    <property type="entry name" value="Nucleic acid-binding proteins"/>
    <property type="match status" value="1"/>
</dbReference>
<dbReference type="PANTHER" id="PTHR12150:SF13">
    <property type="entry name" value="METHYLTRANSFERASE C9ORF114-RELATED"/>
    <property type="match status" value="1"/>
</dbReference>
<name>A0A8S1A3G4_ARCPL</name>
<evidence type="ECO:0000256" key="1">
    <source>
        <dbReference type="ARBA" id="ARBA00009841"/>
    </source>
</evidence>
<dbReference type="Proteomes" id="UP000494106">
    <property type="component" value="Unassembled WGS sequence"/>
</dbReference>
<evidence type="ECO:0008006" key="7">
    <source>
        <dbReference type="Google" id="ProtNLM"/>
    </source>
</evidence>
<proteinExistence type="inferred from homology"/>
<dbReference type="Gene3D" id="3.40.1280.10">
    <property type="match status" value="1"/>
</dbReference>
<dbReference type="EMBL" id="CADEBD010000308">
    <property type="protein sequence ID" value="CAB3238996.1"/>
    <property type="molecule type" value="Genomic_DNA"/>
</dbReference>
<dbReference type="InterPro" id="IPR012340">
    <property type="entry name" value="NA-bd_OB-fold"/>
</dbReference>
<evidence type="ECO:0000313" key="3">
    <source>
        <dbReference type="EMBL" id="CAB3236849.1"/>
    </source>
</evidence>
<dbReference type="PANTHER" id="PTHR12150">
    <property type="entry name" value="CLASS IV SAM-BINDING METHYLTRANSFERASE-RELATED"/>
    <property type="match status" value="1"/>
</dbReference>
<evidence type="ECO:0000313" key="5">
    <source>
        <dbReference type="Proteomes" id="UP000494106"/>
    </source>
</evidence>
<dbReference type="Proteomes" id="UP000494256">
    <property type="component" value="Unassembled WGS sequence"/>
</dbReference>
<protein>
    <recommendedName>
        <fullName evidence="7">RNA methyltransferase</fullName>
    </recommendedName>
</protein>
<keyword evidence="2" id="KW-0175">Coiled coil</keyword>
<dbReference type="OrthoDB" id="361029at2759"/>
<dbReference type="InterPro" id="IPR029028">
    <property type="entry name" value="Alpha/beta_knot_MTases"/>
</dbReference>
<keyword evidence="5" id="KW-1185">Reference proteome</keyword>
<dbReference type="InterPro" id="IPR003750">
    <property type="entry name" value="Put_MeTrfase-C9orf114-like"/>
</dbReference>
<evidence type="ECO:0000256" key="2">
    <source>
        <dbReference type="SAM" id="Coils"/>
    </source>
</evidence>
<dbReference type="CDD" id="cd18086">
    <property type="entry name" value="HsC9orf114-like"/>
    <property type="match status" value="1"/>
</dbReference>
<evidence type="ECO:0000313" key="4">
    <source>
        <dbReference type="EMBL" id="CAB3238996.1"/>
    </source>
</evidence>
<dbReference type="EMBL" id="CADEBC010000488">
    <property type="protein sequence ID" value="CAB3236849.1"/>
    <property type="molecule type" value="Genomic_DNA"/>
</dbReference>
<dbReference type="Pfam" id="PF02598">
    <property type="entry name" value="Methyltrn_RNA_3"/>
    <property type="match status" value="1"/>
</dbReference>
<dbReference type="Gene3D" id="2.40.50.140">
    <property type="entry name" value="Nucleic acid-binding proteins"/>
    <property type="match status" value="1"/>
</dbReference>
<accession>A0A8S1A3G4</accession>
<dbReference type="AlphaFoldDB" id="A0A8S1A3G4"/>
<feature type="coiled-coil region" evidence="2">
    <location>
        <begin position="17"/>
        <end position="44"/>
    </location>
</feature>
<comment type="caution">
    <text evidence="4">The sequence shown here is derived from an EMBL/GenBank/DDBJ whole genome shotgun (WGS) entry which is preliminary data.</text>
</comment>
<sequence length="405" mass="45313">MSQPDISKPAGKSWREINQERKALKRQRNEEKIVKREKKAALDREVEAKNHEEIEREKKYSEISTISIAVPGSILENAQSAELRTYLAGQIARAACVFCVDEVIVFDDIGDKLNTKKSKLDDADGVKVARKSCVQLARILQYLECPQYLRKHFFPIHKDLEFAGLLNPLDAPHHLRMSNDFQFREGITMNKKVKPGKGSQVNVGLLQDISTDKLLNPGLRVTVRMLPAQDGSKKIKGKIVSLTTPRAETGVYWGYTVRIANNLSQIFTQSPYKDGYDLTIGTSDRGAPIDDMPNKGLKYNHALIVFGGLHGIEAALEGDEQIQAEEPSLLFNHYVNVLPNQGSRTIRTEEAILIALSSFRTKLQPNNEPMVFSGTGIAVSSSFPASKVEAEHSTVENRLDLRRFD</sequence>
<evidence type="ECO:0000313" key="6">
    <source>
        <dbReference type="Proteomes" id="UP000494256"/>
    </source>
</evidence>